<dbReference type="AlphaFoldDB" id="A0A850PCI5"/>
<evidence type="ECO:0000256" key="3">
    <source>
        <dbReference type="ARBA" id="ARBA00022795"/>
    </source>
</evidence>
<proteinExistence type="inferred from homology"/>
<dbReference type="InterPro" id="IPR005648">
    <property type="entry name" value="FlgD"/>
</dbReference>
<name>A0A850PCI5_9PROT</name>
<keyword evidence="7" id="KW-0732">Signal</keyword>
<evidence type="ECO:0000256" key="5">
    <source>
        <dbReference type="RuleBase" id="RU362076"/>
    </source>
</evidence>
<keyword evidence="10" id="KW-0969">Cilium</keyword>
<dbReference type="RefSeq" id="WP_176614708.1">
    <property type="nucleotide sequence ID" value="NZ_JABXXR010000196.1"/>
</dbReference>
<feature type="chain" id="PRO_5032848362" description="Basal-body rod modification protein FlgD" evidence="7">
    <location>
        <begin position="18"/>
        <end position="248"/>
    </location>
</feature>
<accession>A0A850PCI5</accession>
<sequence>MTTAVSSASLLSSAQTAAQSAASSATSSTSSTTTTDPLASLGSNSTEFLTLLTTQLKNQDPSSPTSTDQLTTELAQFAGVEQQVSTNTNLSTLISLTQEEQMYNSQSLVGKTAEATTSTLPLQNGAAEFSFTSSNTDPVAIAIADSSGTVVKTVTMTPRAGTNTYTWDGTDNQGTTRSDGAYYVAIQGQTASGATSLTPTVTGTITGTSLDAGTVDIEMGGATIPMSSVISLHSATSSDTAATSAAAA</sequence>
<comment type="function">
    <text evidence="4 5">Required for flagellar hook formation. May act as a scaffolding protein.</text>
</comment>
<evidence type="ECO:0000259" key="8">
    <source>
        <dbReference type="Pfam" id="PF13860"/>
    </source>
</evidence>
<feature type="domain" description="FlgD/Vpr Ig-like" evidence="8">
    <location>
        <begin position="123"/>
        <end position="191"/>
    </location>
</feature>
<feature type="region of interest" description="Disordered" evidence="6">
    <location>
        <begin position="21"/>
        <end position="41"/>
    </location>
</feature>
<dbReference type="Proteomes" id="UP000585665">
    <property type="component" value="Unassembled WGS sequence"/>
</dbReference>
<comment type="caution">
    <text evidence="10">The sequence shown here is derived from an EMBL/GenBank/DDBJ whole genome shotgun (WGS) entry which is preliminary data.</text>
</comment>
<evidence type="ECO:0000313" key="10">
    <source>
        <dbReference type="EMBL" id="NVN41844.1"/>
    </source>
</evidence>
<dbReference type="Pfam" id="PF13861">
    <property type="entry name" value="FLgD_tudor"/>
    <property type="match status" value="1"/>
</dbReference>
<comment type="similarity">
    <text evidence="1 5">Belongs to the FlgD family.</text>
</comment>
<feature type="signal peptide" evidence="7">
    <location>
        <begin position="1"/>
        <end position="17"/>
    </location>
</feature>
<keyword evidence="3 5" id="KW-1005">Bacterial flagellum biogenesis</keyword>
<dbReference type="InterPro" id="IPR025963">
    <property type="entry name" value="FLgD_Tudor"/>
</dbReference>
<reference evidence="10 11" key="1">
    <citation type="submission" date="2020-06" db="EMBL/GenBank/DDBJ databases">
        <title>Description of novel acetic acid bacteria.</title>
        <authorList>
            <person name="Sombolestani A."/>
        </authorList>
    </citation>
    <scope>NUCLEOTIDE SEQUENCE [LARGE SCALE GENOMIC DNA]</scope>
    <source>
        <strain evidence="10 11">LMG 27010</strain>
    </source>
</reference>
<evidence type="ECO:0000259" key="9">
    <source>
        <dbReference type="Pfam" id="PF13861"/>
    </source>
</evidence>
<gene>
    <name evidence="10" type="ORF">HUK82_14930</name>
</gene>
<dbReference type="Pfam" id="PF03963">
    <property type="entry name" value="FlgD"/>
    <property type="match status" value="1"/>
</dbReference>
<keyword evidence="11" id="KW-1185">Reference proteome</keyword>
<evidence type="ECO:0000256" key="7">
    <source>
        <dbReference type="SAM" id="SignalP"/>
    </source>
</evidence>
<keyword evidence="10" id="KW-0966">Cell projection</keyword>
<keyword evidence="10" id="KW-0282">Flagellum</keyword>
<organism evidence="10 11">
    <name type="scientific">Ameyamaea chiangmaiensis</name>
    <dbReference type="NCBI Taxonomy" id="442969"/>
    <lineage>
        <taxon>Bacteria</taxon>
        <taxon>Pseudomonadati</taxon>
        <taxon>Pseudomonadota</taxon>
        <taxon>Alphaproteobacteria</taxon>
        <taxon>Acetobacterales</taxon>
        <taxon>Acetobacteraceae</taxon>
        <taxon>Ameyamaea</taxon>
    </lineage>
</organism>
<dbReference type="Gene3D" id="2.30.30.910">
    <property type="match status" value="1"/>
</dbReference>
<protein>
    <recommendedName>
        <fullName evidence="2 5">Basal-body rod modification protein FlgD</fullName>
    </recommendedName>
</protein>
<dbReference type="EMBL" id="JABXXR010000196">
    <property type="protein sequence ID" value="NVN41844.1"/>
    <property type="molecule type" value="Genomic_DNA"/>
</dbReference>
<dbReference type="GO" id="GO:0044781">
    <property type="term" value="P:bacterial-type flagellum organization"/>
    <property type="evidence" value="ECO:0007669"/>
    <property type="project" value="UniProtKB-UniRule"/>
</dbReference>
<evidence type="ECO:0000313" key="11">
    <source>
        <dbReference type="Proteomes" id="UP000585665"/>
    </source>
</evidence>
<dbReference type="Gene3D" id="2.60.40.4070">
    <property type="match status" value="1"/>
</dbReference>
<feature type="domain" description="FlgD Tudor-like" evidence="9">
    <location>
        <begin position="101"/>
        <end position="229"/>
    </location>
</feature>
<dbReference type="Pfam" id="PF13860">
    <property type="entry name" value="FlgD_ig"/>
    <property type="match status" value="1"/>
</dbReference>
<dbReference type="InterPro" id="IPR025965">
    <property type="entry name" value="FlgD/Vpr_Ig-like"/>
</dbReference>
<evidence type="ECO:0000256" key="1">
    <source>
        <dbReference type="ARBA" id="ARBA00010577"/>
    </source>
</evidence>
<evidence type="ECO:0000256" key="2">
    <source>
        <dbReference type="ARBA" id="ARBA00016013"/>
    </source>
</evidence>
<evidence type="ECO:0000256" key="6">
    <source>
        <dbReference type="SAM" id="MobiDB-lite"/>
    </source>
</evidence>
<evidence type="ECO:0000256" key="4">
    <source>
        <dbReference type="ARBA" id="ARBA00024746"/>
    </source>
</evidence>